<keyword evidence="11" id="KW-1185">Reference proteome</keyword>
<evidence type="ECO:0000313" key="10">
    <source>
        <dbReference type="EMBL" id="KAH7967879.1"/>
    </source>
</evidence>
<protein>
    <recommendedName>
        <fullName evidence="9">ABC transporter domain-containing protein</fullName>
    </recommendedName>
</protein>
<dbReference type="GO" id="GO:0005524">
    <property type="term" value="F:ATP binding"/>
    <property type="evidence" value="ECO:0007669"/>
    <property type="project" value="UniProtKB-KW"/>
</dbReference>
<keyword evidence="6 8" id="KW-0472">Membrane</keyword>
<dbReference type="InterPro" id="IPR027417">
    <property type="entry name" value="P-loop_NTPase"/>
</dbReference>
<dbReference type="InterPro" id="IPR003439">
    <property type="entry name" value="ABC_transporter-like_ATP-bd"/>
</dbReference>
<accession>A0A9D4Q4J5</accession>
<dbReference type="EMBL" id="JABSTV010001248">
    <property type="protein sequence ID" value="KAH7967879.1"/>
    <property type="molecule type" value="Genomic_DNA"/>
</dbReference>
<dbReference type="PANTHER" id="PTHR19229:SF250">
    <property type="entry name" value="ABC TRANSPORTER DOMAIN-CONTAINING PROTEIN-RELATED"/>
    <property type="match status" value="1"/>
</dbReference>
<feature type="transmembrane region" description="Helical" evidence="8">
    <location>
        <begin position="420"/>
        <end position="443"/>
    </location>
</feature>
<dbReference type="SMART" id="SM00382">
    <property type="entry name" value="AAA"/>
    <property type="match status" value="2"/>
</dbReference>
<feature type="region of interest" description="Disordered" evidence="7">
    <location>
        <begin position="1686"/>
        <end position="1722"/>
    </location>
</feature>
<proteinExistence type="predicted"/>
<feature type="transmembrane region" description="Helical" evidence="8">
    <location>
        <begin position="261"/>
        <end position="291"/>
    </location>
</feature>
<keyword evidence="3" id="KW-0547">Nucleotide-binding</keyword>
<evidence type="ECO:0000256" key="7">
    <source>
        <dbReference type="SAM" id="MobiDB-lite"/>
    </source>
</evidence>
<evidence type="ECO:0000256" key="5">
    <source>
        <dbReference type="ARBA" id="ARBA00022989"/>
    </source>
</evidence>
<feature type="transmembrane region" description="Helical" evidence="8">
    <location>
        <begin position="1206"/>
        <end position="1230"/>
    </location>
</feature>
<sequence>MRWRQLRLLLWKSVYLYRLRRNWAITALEVLTPLLLTVVQNYLRCNGYSVGDTPLPIPTIGTTFAGSDTDAPSVVRPSINFPSSIGFVPAPGTCNVTGEEVLRQAFPAVKLEPFPNESEMVAKLSVRTNAVGLANNYGVVFERAEQGVLSYTLRFPSWQEFYTRQTLPGILLPMVSGLNLAVARSEAARLNNPLPPVYFQTRRFPAPKAKGWGGGARRIADLCVVYGFIVIAPVAVKRIADEKSVGMKVVTRRLRLTPNELLHIAGVSDAVYWLSAYLSGLLVMAVVAVLMTALMKLPLFCAPALLPQSDFTLVLAMIILYAVYCDLFCLLISCVVKTPVYAVFATVCLWTLTYEVPVFFMDVPGSAEYVDLSLMQKIHSSIFPNMAAHWIFRIISLHEENNDGAHWSNFRVPGSPYDNVTLFGMTLVVCCYCIVYAMFIWYLDNVWPWQYGIPKDPLFFTKASCLSPASHAILQSVVGFSQRSYWFYSRRKQVTVSESTTDSMEPDAPIEGVGDRTNPGIVLNDVTKMYHNQTVAVRHVSLKAYPGDVTVLLGRNGAGKTTLLRLITGLEQATEGCVYVAGFDVALETDSARRSMGFCPQENVLFLGLTVLEHLQFFARCVQETEVKTKHCFAQIRSDSWATGDEAIEEILEAFNLAEKRDALASSLSWGTMRKLQLGVAIVGSPLIVVLDEPTAGADPECKGALWECVLRFHEDKTMLLTTHSMEEADTLGDRIAVLSSGRLRCCGSPLFLRTTYGTGYWIRAGMKNFSPARALADLVRRYVPRAQIKADDHQTLNANVGDPGVNTLIQLLRELEENRHTYLLDSVSVFVAALEDVLRCVDRDPSESEDEGMPELPDCPCALVDANKVAAGGINPSGQQRLFALVVKRLQYGRRDFRLPMLMLLLPLSVIFLFVFMNQKHISRKLIYSGAVEYSLRKIFGRTVAFYTADESTNNLGTGRYARYLHDDEGAKVRRLKYGEPWEWLQDQALENYQRYRRSFVVGAGYRLTTNWSTVPAQAIVRAPSASLKEEQPVIEVTAWHSAYSPHSAVVSLTAATRAFLPGWKVHVVNHPLPKEHPSPEPDPMIVLATRIMCGVFIPVGLAFLAATYVLFPIQERVQNVKLLQLLAGAGALPFWVSSFIVDLALHVVCSLVLLLPLALFDWHRLYSDTYTLASVYTIMLSYGWASIPVAYVASLVCDQPSTGYVAIASVSIVAGIVLNTSMSLLYLLPQLTGHWENSTHETPYLDGALWMFRTIPSFALTWGISNCLQIAQESVMCRYMSTFDRLVFCQNFGLESIPNHLNRFIECCPEKCRDCALTKGCLTWDKMSGGRDVLLMLLVGIALLAFVTALDSGLGYVARTRRRSRVAPPSEHLGVIEERTRAALLVSNLSKSYGTMEAVHGLSFALRRHECFGLLGMNGAGKTTTFRMLTGDLTPTAGNAFIGDADLYQARIGYCPQADVALDLLTGREMLALFARLRGIREQSVPDVIHQTLEFVDMAEYADFTVGTYSGGTRRKLSLAVAFVGNPNVVLLDEPTAAVDPPARRRIWSILIAAKQHLELAILLSSHCMRECEALCSRVGILSDGRFACLGSTQQLKESIGHGATVLARSASPDPHLLLEAMESRFPGCRLRRRQAGALLRFHVPARPWHELFTGMEELRAEKLIHEYLVSDVSLTEVFRHFTKHKRTPAPTPSTTPAPTPAFTPAHTPTSPQCPSQTQV</sequence>
<feature type="transmembrane region" description="Helical" evidence="8">
    <location>
        <begin position="898"/>
        <end position="918"/>
    </location>
</feature>
<evidence type="ECO:0000259" key="9">
    <source>
        <dbReference type="PROSITE" id="PS50893"/>
    </source>
</evidence>
<dbReference type="Gene3D" id="3.40.50.300">
    <property type="entry name" value="P-loop containing nucleotide triphosphate hydrolases"/>
    <property type="match status" value="2"/>
</dbReference>
<feature type="domain" description="ABC transporter" evidence="9">
    <location>
        <begin position="1386"/>
        <end position="1611"/>
    </location>
</feature>
<feature type="transmembrane region" description="Helical" evidence="8">
    <location>
        <begin position="311"/>
        <end position="333"/>
    </location>
</feature>
<feature type="transmembrane region" description="Helical" evidence="8">
    <location>
        <begin position="340"/>
        <end position="360"/>
    </location>
</feature>
<dbReference type="InterPro" id="IPR026082">
    <property type="entry name" value="ABCA"/>
</dbReference>
<feature type="transmembrane region" description="Helical" evidence="8">
    <location>
        <begin position="1177"/>
        <end position="1199"/>
    </location>
</feature>
<reference evidence="10" key="2">
    <citation type="submission" date="2021-09" db="EMBL/GenBank/DDBJ databases">
        <authorList>
            <person name="Jia N."/>
            <person name="Wang J."/>
            <person name="Shi W."/>
            <person name="Du L."/>
            <person name="Sun Y."/>
            <person name="Zhan W."/>
            <person name="Jiang J."/>
            <person name="Wang Q."/>
            <person name="Zhang B."/>
            <person name="Ji P."/>
            <person name="Sakyi L.B."/>
            <person name="Cui X."/>
            <person name="Yuan T."/>
            <person name="Jiang B."/>
            <person name="Yang W."/>
            <person name="Lam T.T.-Y."/>
            <person name="Chang Q."/>
            <person name="Ding S."/>
            <person name="Wang X."/>
            <person name="Zhu J."/>
            <person name="Ruan X."/>
            <person name="Zhao L."/>
            <person name="Wei J."/>
            <person name="Que T."/>
            <person name="Du C."/>
            <person name="Cheng J."/>
            <person name="Dai P."/>
            <person name="Han X."/>
            <person name="Huang E."/>
            <person name="Gao Y."/>
            <person name="Liu J."/>
            <person name="Shao H."/>
            <person name="Ye R."/>
            <person name="Li L."/>
            <person name="Wei W."/>
            <person name="Wang X."/>
            <person name="Wang C."/>
            <person name="Huo Q."/>
            <person name="Li W."/>
            <person name="Guo W."/>
            <person name="Chen H."/>
            <person name="Chen S."/>
            <person name="Zhou L."/>
            <person name="Zhou L."/>
            <person name="Ni X."/>
            <person name="Tian J."/>
            <person name="Zhou Y."/>
            <person name="Sheng Y."/>
            <person name="Liu T."/>
            <person name="Pan Y."/>
            <person name="Xia L."/>
            <person name="Li J."/>
            <person name="Zhao F."/>
            <person name="Cao W."/>
        </authorList>
    </citation>
    <scope>NUCLEOTIDE SEQUENCE</scope>
    <source>
        <strain evidence="10">Rsan-2018</strain>
        <tissue evidence="10">Larvae</tissue>
    </source>
</reference>
<reference evidence="10" key="1">
    <citation type="journal article" date="2020" name="Cell">
        <title>Large-Scale Comparative Analyses of Tick Genomes Elucidate Their Genetic Diversity and Vector Capacities.</title>
        <authorList>
            <consortium name="Tick Genome and Microbiome Consortium (TIGMIC)"/>
            <person name="Jia N."/>
            <person name="Wang J."/>
            <person name="Shi W."/>
            <person name="Du L."/>
            <person name="Sun Y."/>
            <person name="Zhan W."/>
            <person name="Jiang J.F."/>
            <person name="Wang Q."/>
            <person name="Zhang B."/>
            <person name="Ji P."/>
            <person name="Bell-Sakyi L."/>
            <person name="Cui X.M."/>
            <person name="Yuan T.T."/>
            <person name="Jiang B.G."/>
            <person name="Yang W.F."/>
            <person name="Lam T.T."/>
            <person name="Chang Q.C."/>
            <person name="Ding S.J."/>
            <person name="Wang X.J."/>
            <person name="Zhu J.G."/>
            <person name="Ruan X.D."/>
            <person name="Zhao L."/>
            <person name="Wei J.T."/>
            <person name="Ye R.Z."/>
            <person name="Que T.C."/>
            <person name="Du C.H."/>
            <person name="Zhou Y.H."/>
            <person name="Cheng J.X."/>
            <person name="Dai P.F."/>
            <person name="Guo W.B."/>
            <person name="Han X.H."/>
            <person name="Huang E.J."/>
            <person name="Li L.F."/>
            <person name="Wei W."/>
            <person name="Gao Y.C."/>
            <person name="Liu J.Z."/>
            <person name="Shao H.Z."/>
            <person name="Wang X."/>
            <person name="Wang C.C."/>
            <person name="Yang T.C."/>
            <person name="Huo Q.B."/>
            <person name="Li W."/>
            <person name="Chen H.Y."/>
            <person name="Chen S.E."/>
            <person name="Zhou L.G."/>
            <person name="Ni X.B."/>
            <person name="Tian J.H."/>
            <person name="Sheng Y."/>
            <person name="Liu T."/>
            <person name="Pan Y.S."/>
            <person name="Xia L.Y."/>
            <person name="Li J."/>
            <person name="Zhao F."/>
            <person name="Cao W.C."/>
        </authorList>
    </citation>
    <scope>NUCLEOTIDE SEQUENCE</scope>
    <source>
        <strain evidence="10">Rsan-2018</strain>
    </source>
</reference>
<evidence type="ECO:0000256" key="2">
    <source>
        <dbReference type="ARBA" id="ARBA00022692"/>
    </source>
</evidence>
<dbReference type="GO" id="GO:0005319">
    <property type="term" value="F:lipid transporter activity"/>
    <property type="evidence" value="ECO:0007669"/>
    <property type="project" value="TreeGrafter"/>
</dbReference>
<keyword evidence="5 8" id="KW-1133">Transmembrane helix</keyword>
<dbReference type="GO" id="GO:0140359">
    <property type="term" value="F:ABC-type transporter activity"/>
    <property type="evidence" value="ECO:0007669"/>
    <property type="project" value="InterPro"/>
</dbReference>
<evidence type="ECO:0000256" key="6">
    <source>
        <dbReference type="ARBA" id="ARBA00023136"/>
    </source>
</evidence>
<gene>
    <name evidence="10" type="ORF">HPB52_003730</name>
</gene>
<dbReference type="GO" id="GO:0016887">
    <property type="term" value="F:ATP hydrolysis activity"/>
    <property type="evidence" value="ECO:0007669"/>
    <property type="project" value="InterPro"/>
</dbReference>
<dbReference type="InterPro" id="IPR003593">
    <property type="entry name" value="AAA+_ATPase"/>
</dbReference>
<feature type="transmembrane region" description="Helical" evidence="8">
    <location>
        <begin position="1134"/>
        <end position="1157"/>
    </location>
</feature>
<dbReference type="PANTHER" id="PTHR19229">
    <property type="entry name" value="ATP-BINDING CASSETTE TRANSPORTER SUBFAMILY A ABCA"/>
    <property type="match status" value="1"/>
</dbReference>
<feature type="compositionally biased region" description="Pro residues" evidence="7">
    <location>
        <begin position="1692"/>
        <end position="1704"/>
    </location>
</feature>
<evidence type="ECO:0000256" key="1">
    <source>
        <dbReference type="ARBA" id="ARBA00004141"/>
    </source>
</evidence>
<keyword evidence="2 8" id="KW-0812">Transmembrane</keyword>
<dbReference type="GO" id="GO:0016020">
    <property type="term" value="C:membrane"/>
    <property type="evidence" value="ECO:0007669"/>
    <property type="project" value="UniProtKB-SubCell"/>
</dbReference>
<organism evidence="10 11">
    <name type="scientific">Rhipicephalus sanguineus</name>
    <name type="common">Brown dog tick</name>
    <name type="synonym">Ixodes sanguineus</name>
    <dbReference type="NCBI Taxonomy" id="34632"/>
    <lineage>
        <taxon>Eukaryota</taxon>
        <taxon>Metazoa</taxon>
        <taxon>Ecdysozoa</taxon>
        <taxon>Arthropoda</taxon>
        <taxon>Chelicerata</taxon>
        <taxon>Arachnida</taxon>
        <taxon>Acari</taxon>
        <taxon>Parasitiformes</taxon>
        <taxon>Ixodida</taxon>
        <taxon>Ixodoidea</taxon>
        <taxon>Ixodidae</taxon>
        <taxon>Rhipicephalinae</taxon>
        <taxon>Rhipicephalus</taxon>
        <taxon>Rhipicephalus</taxon>
    </lineage>
</organism>
<comment type="subcellular location">
    <subcellularLocation>
        <location evidence="1">Membrane</location>
        <topology evidence="1">Multi-pass membrane protein</topology>
    </subcellularLocation>
</comment>
<keyword evidence="4" id="KW-0067">ATP-binding</keyword>
<comment type="caution">
    <text evidence="10">The sequence shown here is derived from an EMBL/GenBank/DDBJ whole genome shotgun (WGS) entry which is preliminary data.</text>
</comment>
<feature type="transmembrane region" description="Helical" evidence="8">
    <location>
        <begin position="1335"/>
        <end position="1360"/>
    </location>
</feature>
<feature type="transmembrane region" description="Helical" evidence="8">
    <location>
        <begin position="1250"/>
        <end position="1273"/>
    </location>
</feature>
<dbReference type="CDD" id="cd03263">
    <property type="entry name" value="ABC_subfamily_A"/>
    <property type="match status" value="2"/>
</dbReference>
<dbReference type="SUPFAM" id="SSF52540">
    <property type="entry name" value="P-loop containing nucleoside triphosphate hydrolases"/>
    <property type="match status" value="2"/>
</dbReference>
<evidence type="ECO:0000256" key="3">
    <source>
        <dbReference type="ARBA" id="ARBA00022741"/>
    </source>
</evidence>
<dbReference type="Pfam" id="PF00005">
    <property type="entry name" value="ABC_tran"/>
    <property type="match status" value="2"/>
</dbReference>
<dbReference type="PROSITE" id="PS50893">
    <property type="entry name" value="ABC_TRANSPORTER_2"/>
    <property type="match status" value="2"/>
</dbReference>
<name>A0A9D4Q4J5_RHISA</name>
<dbReference type="Pfam" id="PF12698">
    <property type="entry name" value="ABC2_membrane_3"/>
    <property type="match status" value="1"/>
</dbReference>
<feature type="transmembrane region" description="Helical" evidence="8">
    <location>
        <begin position="1089"/>
        <end position="1113"/>
    </location>
</feature>
<evidence type="ECO:0000256" key="8">
    <source>
        <dbReference type="SAM" id="Phobius"/>
    </source>
</evidence>
<evidence type="ECO:0000313" key="11">
    <source>
        <dbReference type="Proteomes" id="UP000821837"/>
    </source>
</evidence>
<dbReference type="VEuPathDB" id="VectorBase:RSAN_045261"/>
<dbReference type="InterPro" id="IPR013525">
    <property type="entry name" value="ABC2_TM"/>
</dbReference>
<evidence type="ECO:0000256" key="4">
    <source>
        <dbReference type="ARBA" id="ARBA00022840"/>
    </source>
</evidence>
<dbReference type="Proteomes" id="UP000821837">
    <property type="component" value="Unassembled WGS sequence"/>
</dbReference>
<dbReference type="FunFam" id="3.40.50.300:FF:002470">
    <property type="entry name" value="ABC transporter, putative"/>
    <property type="match status" value="1"/>
</dbReference>
<feature type="domain" description="ABC transporter" evidence="9">
    <location>
        <begin position="521"/>
        <end position="766"/>
    </location>
</feature>